<dbReference type="InterPro" id="IPR044816">
    <property type="entry name" value="BURP"/>
</dbReference>
<dbReference type="EMBL" id="CAMAPF010000937">
    <property type="protein sequence ID" value="CAH9125476.1"/>
    <property type="molecule type" value="Genomic_DNA"/>
</dbReference>
<name>A0AAV0EQH3_9ASTE</name>
<evidence type="ECO:0000313" key="3">
    <source>
        <dbReference type="EMBL" id="CAH9125476.1"/>
    </source>
</evidence>
<dbReference type="PROSITE" id="PS51277">
    <property type="entry name" value="BURP"/>
    <property type="match status" value="1"/>
</dbReference>
<dbReference type="SMART" id="SM01045">
    <property type="entry name" value="BURP"/>
    <property type="match status" value="1"/>
</dbReference>
<keyword evidence="1" id="KW-0732">Signal</keyword>
<evidence type="ECO:0000313" key="4">
    <source>
        <dbReference type="Proteomes" id="UP001152523"/>
    </source>
</evidence>
<dbReference type="PANTHER" id="PTHR31236">
    <property type="entry name" value="BURP DOMAIN PROTEIN USPL1-LIKE"/>
    <property type="match status" value="1"/>
</dbReference>
<evidence type="ECO:0000259" key="2">
    <source>
        <dbReference type="PROSITE" id="PS51277"/>
    </source>
</evidence>
<proteinExistence type="predicted"/>
<evidence type="ECO:0000256" key="1">
    <source>
        <dbReference type="SAM" id="SignalP"/>
    </source>
</evidence>
<dbReference type="Pfam" id="PF03181">
    <property type="entry name" value="BURP"/>
    <property type="match status" value="1"/>
</dbReference>
<accession>A0AAV0EQH3</accession>
<dbReference type="Proteomes" id="UP001152523">
    <property type="component" value="Unassembled WGS sequence"/>
</dbReference>
<comment type="caution">
    <text evidence="3">The sequence shown here is derived from an EMBL/GenBank/DDBJ whole genome shotgun (WGS) entry which is preliminary data.</text>
</comment>
<dbReference type="PANTHER" id="PTHR31236:SF56">
    <property type="entry name" value="BURP DOMAIN-CONTAINING PROTEIN"/>
    <property type="match status" value="1"/>
</dbReference>
<dbReference type="AlphaFoldDB" id="A0AAV0EQH3"/>
<sequence length="305" mass="34063">MACNSFYLFSALIVLVCQQIIGNNALPGAAEVYWNNKLVNVPVPEGIRKLLVTDMHDFHFWHTTGPANPGGDGNPKYEQAAELVETDNKNLTTYFLLEDFLPGMKLRIPGPKPTNKAKILPRQVANSFPFSSQHLPKILKKFFIWPDSPQVKNIKKVLESCETKLKIEQRKCVTSLEDMVDFGLAHTGENVGVFQNDIEGESASGVKEFTIIRTKMIGKKVVVCHKEVYPYAVYYCHSLEGTTAFTASVLGRRQKLHEDKVVVACHSKTSTWNPNHLAFQVLKIKPGEGTVCHVIGNNNIVWASP</sequence>
<feature type="signal peptide" evidence="1">
    <location>
        <begin position="1"/>
        <end position="22"/>
    </location>
</feature>
<gene>
    <name evidence="3" type="ORF">CEPIT_LOCUS26793</name>
</gene>
<reference evidence="3" key="1">
    <citation type="submission" date="2022-07" db="EMBL/GenBank/DDBJ databases">
        <authorList>
            <person name="Macas J."/>
            <person name="Novak P."/>
            <person name="Neumann P."/>
        </authorList>
    </citation>
    <scope>NUCLEOTIDE SEQUENCE</scope>
</reference>
<keyword evidence="4" id="KW-1185">Reference proteome</keyword>
<feature type="domain" description="BURP" evidence="2">
    <location>
        <begin position="94"/>
        <end position="305"/>
    </location>
</feature>
<organism evidence="3 4">
    <name type="scientific">Cuscuta epithymum</name>
    <dbReference type="NCBI Taxonomy" id="186058"/>
    <lineage>
        <taxon>Eukaryota</taxon>
        <taxon>Viridiplantae</taxon>
        <taxon>Streptophyta</taxon>
        <taxon>Embryophyta</taxon>
        <taxon>Tracheophyta</taxon>
        <taxon>Spermatophyta</taxon>
        <taxon>Magnoliopsida</taxon>
        <taxon>eudicotyledons</taxon>
        <taxon>Gunneridae</taxon>
        <taxon>Pentapetalae</taxon>
        <taxon>asterids</taxon>
        <taxon>lamiids</taxon>
        <taxon>Solanales</taxon>
        <taxon>Convolvulaceae</taxon>
        <taxon>Cuscuteae</taxon>
        <taxon>Cuscuta</taxon>
        <taxon>Cuscuta subgen. Cuscuta</taxon>
    </lineage>
</organism>
<dbReference type="InterPro" id="IPR004873">
    <property type="entry name" value="BURP_dom"/>
</dbReference>
<feature type="chain" id="PRO_5043829972" description="BURP domain-containing protein" evidence="1">
    <location>
        <begin position="23"/>
        <end position="305"/>
    </location>
</feature>
<protein>
    <recommendedName>
        <fullName evidence="2">BURP domain-containing protein</fullName>
    </recommendedName>
</protein>